<evidence type="ECO:0000259" key="7">
    <source>
        <dbReference type="Pfam" id="PF20216"/>
    </source>
</evidence>
<comment type="subcellular location">
    <subcellularLocation>
        <location evidence="1">Membrane</location>
        <topology evidence="1">Multi-pass membrane protein</topology>
    </subcellularLocation>
</comment>
<evidence type="ECO:0000313" key="8">
    <source>
        <dbReference type="EMBL" id="MDF1611870.1"/>
    </source>
</evidence>
<comment type="caution">
    <text evidence="8">The sequence shown here is derived from an EMBL/GenBank/DDBJ whole genome shotgun (WGS) entry which is preliminary data.</text>
</comment>
<dbReference type="AlphaFoldDB" id="A0AAE3P084"/>
<dbReference type="InterPro" id="IPR046483">
    <property type="entry name" value="DUF6576"/>
</dbReference>
<keyword evidence="4 5" id="KW-0472">Membrane</keyword>
<proteinExistence type="predicted"/>
<dbReference type="PANTHER" id="PTHR43066:SF11">
    <property type="entry name" value="PEPTIDASE S54 RHOMBOID DOMAIN-CONTAINING PROTEIN"/>
    <property type="match status" value="1"/>
</dbReference>
<keyword evidence="8" id="KW-0378">Hydrolase</keyword>
<feature type="transmembrane region" description="Helical" evidence="5">
    <location>
        <begin position="145"/>
        <end position="164"/>
    </location>
</feature>
<protein>
    <submittedName>
        <fullName evidence="8">Rhomboid family intramembrane serine protease</fullName>
    </submittedName>
</protein>
<dbReference type="GO" id="GO:0016020">
    <property type="term" value="C:membrane"/>
    <property type="evidence" value="ECO:0007669"/>
    <property type="project" value="UniProtKB-SubCell"/>
</dbReference>
<accession>A0AAE3P084</accession>
<dbReference type="Proteomes" id="UP001221302">
    <property type="component" value="Unassembled WGS sequence"/>
</dbReference>
<reference evidence="8" key="1">
    <citation type="submission" date="2023-03" db="EMBL/GenBank/DDBJ databases">
        <title>Stygiobacter electus gen. nov., sp. nov., facultatively anaerobic thermotolerant bacterium of the class Ignavibacteria from a well of Yessentuki mineral water deposit.</title>
        <authorList>
            <person name="Podosokorskaya O.A."/>
            <person name="Elcheninov A.G."/>
            <person name="Petrova N.F."/>
            <person name="Zavarzina D.G."/>
            <person name="Kublanov I.V."/>
            <person name="Merkel A.Y."/>
        </authorList>
    </citation>
    <scope>NUCLEOTIDE SEQUENCE</scope>
    <source>
        <strain evidence="8">09-Me</strain>
    </source>
</reference>
<dbReference type="GO" id="GO:0004252">
    <property type="term" value="F:serine-type endopeptidase activity"/>
    <property type="evidence" value="ECO:0007669"/>
    <property type="project" value="InterPro"/>
</dbReference>
<gene>
    <name evidence="8" type="ORF">P0M35_06895</name>
</gene>
<sequence length="309" mass="35759">MGLDSRDYYRPSGFGGFSLFPPMIKNLLILNIAVFVIQQILNNISFSGVPGWYVLNHYFALNPISGFDSFGTPFNFKVWQLFTYQFMHGDFVHILFNMFMLWMFGMEIENLMGSKRFLIFYLLSGIGAGLMQILIGPILTDSLAYTIGASGAVYGIMIAFAMYFPDRYIMFYFFIPVKAKYLITFLVIIEFFSVREASFVAHLAHVGGALTAFIYILLSRRNEFKSRRFSNPFSSDFFSKGKFSSTFSKKKRNDIDIEDAKFFDINEKKDDEIVTQEEIDRILDKISQFGYQGLTEREKRILFNASKKY</sequence>
<feature type="transmembrane region" description="Helical" evidence="5">
    <location>
        <begin position="171"/>
        <end position="193"/>
    </location>
</feature>
<evidence type="ECO:0000256" key="2">
    <source>
        <dbReference type="ARBA" id="ARBA00022692"/>
    </source>
</evidence>
<dbReference type="InterPro" id="IPR035952">
    <property type="entry name" value="Rhomboid-like_sf"/>
</dbReference>
<evidence type="ECO:0000256" key="1">
    <source>
        <dbReference type="ARBA" id="ARBA00004141"/>
    </source>
</evidence>
<evidence type="ECO:0000256" key="3">
    <source>
        <dbReference type="ARBA" id="ARBA00022989"/>
    </source>
</evidence>
<dbReference type="Pfam" id="PF01694">
    <property type="entry name" value="Rhomboid"/>
    <property type="match status" value="1"/>
</dbReference>
<keyword evidence="8" id="KW-0645">Protease</keyword>
<dbReference type="PANTHER" id="PTHR43066">
    <property type="entry name" value="RHOMBOID-RELATED PROTEIN"/>
    <property type="match status" value="1"/>
</dbReference>
<evidence type="ECO:0000256" key="4">
    <source>
        <dbReference type="ARBA" id="ARBA00023136"/>
    </source>
</evidence>
<dbReference type="EMBL" id="JARGDL010000007">
    <property type="protein sequence ID" value="MDF1611870.1"/>
    <property type="molecule type" value="Genomic_DNA"/>
</dbReference>
<dbReference type="SMART" id="SM01160">
    <property type="entry name" value="DUF1751"/>
    <property type="match status" value="1"/>
</dbReference>
<feature type="domain" description="Peptidase S54 rhomboid" evidence="6">
    <location>
        <begin position="77"/>
        <end position="219"/>
    </location>
</feature>
<evidence type="ECO:0000313" key="9">
    <source>
        <dbReference type="Proteomes" id="UP001221302"/>
    </source>
</evidence>
<feature type="transmembrane region" description="Helical" evidence="5">
    <location>
        <begin position="199"/>
        <end position="218"/>
    </location>
</feature>
<dbReference type="GO" id="GO:0006508">
    <property type="term" value="P:proteolysis"/>
    <property type="evidence" value="ECO:0007669"/>
    <property type="project" value="UniProtKB-KW"/>
</dbReference>
<dbReference type="RefSeq" id="WP_321535637.1">
    <property type="nucleotide sequence ID" value="NZ_JARGDL010000007.1"/>
</dbReference>
<evidence type="ECO:0000256" key="5">
    <source>
        <dbReference type="SAM" id="Phobius"/>
    </source>
</evidence>
<dbReference type="SUPFAM" id="SSF144091">
    <property type="entry name" value="Rhomboid-like"/>
    <property type="match status" value="1"/>
</dbReference>
<feature type="domain" description="DUF6576" evidence="7">
    <location>
        <begin position="275"/>
        <end position="308"/>
    </location>
</feature>
<organism evidence="8 9">
    <name type="scientific">Stygiobacter electus</name>
    <dbReference type="NCBI Taxonomy" id="3032292"/>
    <lineage>
        <taxon>Bacteria</taxon>
        <taxon>Pseudomonadati</taxon>
        <taxon>Ignavibacteriota</taxon>
        <taxon>Ignavibacteria</taxon>
        <taxon>Ignavibacteriales</taxon>
        <taxon>Melioribacteraceae</taxon>
        <taxon>Stygiobacter</taxon>
    </lineage>
</organism>
<keyword evidence="2 5" id="KW-0812">Transmembrane</keyword>
<name>A0AAE3P084_9BACT</name>
<evidence type="ECO:0000259" key="6">
    <source>
        <dbReference type="Pfam" id="PF01694"/>
    </source>
</evidence>
<keyword evidence="3 5" id="KW-1133">Transmembrane helix</keyword>
<dbReference type="InterPro" id="IPR022764">
    <property type="entry name" value="Peptidase_S54_rhomboid_dom"/>
</dbReference>
<dbReference type="Gene3D" id="1.20.1540.10">
    <property type="entry name" value="Rhomboid-like"/>
    <property type="match status" value="1"/>
</dbReference>
<dbReference type="Pfam" id="PF20216">
    <property type="entry name" value="DUF6576"/>
    <property type="match status" value="1"/>
</dbReference>
<feature type="transmembrane region" description="Helical" evidence="5">
    <location>
        <begin position="117"/>
        <end position="139"/>
    </location>
</feature>
<feature type="transmembrane region" description="Helical" evidence="5">
    <location>
        <begin position="86"/>
        <end position="105"/>
    </location>
</feature>
<keyword evidence="9" id="KW-1185">Reference proteome</keyword>